<dbReference type="Proteomes" id="UP000317257">
    <property type="component" value="Unassembled WGS sequence"/>
</dbReference>
<evidence type="ECO:0000313" key="14">
    <source>
        <dbReference type="Proteomes" id="UP000317257"/>
    </source>
</evidence>
<dbReference type="GO" id="GO:0070150">
    <property type="term" value="P:mitochondrial glycyl-tRNA aminoacylation"/>
    <property type="evidence" value="ECO:0007669"/>
    <property type="project" value="TreeGrafter"/>
</dbReference>
<proteinExistence type="inferred from homology"/>
<dbReference type="InterPro" id="IPR027031">
    <property type="entry name" value="Gly-tRNA_synthase/POLG2"/>
</dbReference>
<evidence type="ECO:0000259" key="12">
    <source>
        <dbReference type="PROSITE" id="PS50862"/>
    </source>
</evidence>
<evidence type="ECO:0000256" key="4">
    <source>
        <dbReference type="ARBA" id="ARBA00022490"/>
    </source>
</evidence>
<evidence type="ECO:0000256" key="2">
    <source>
        <dbReference type="ARBA" id="ARBA00008226"/>
    </source>
</evidence>
<dbReference type="FunFam" id="3.30.930.10:FF:000010">
    <property type="entry name" value="Glycyl-tRNA synthetase 1"/>
    <property type="match status" value="1"/>
</dbReference>
<sequence>MTKPSTSTSDLFNRSKFESLLKRRFFFAEAFEIYRTAPNYEGDNRGRYDYGPPGCSLLANIVNEWRKHFVIEENMLEVDCTAITPEAVLKTSGHVDRFADWMCKDPVNGEHLRADHLIETVLETRLANSRLAVADNNKNSKLEKLDSLQVQQYQEILAKIDNYDGPELGKLIKELDIRNPNGNGKVEEPTAFNLMFKSAIGPSSTSPVYFRPETAQGQFLNFRKLLDYCQGSMPFASACIGKSYRNEISPRSGLLRVREFLMAEIEHFVDPESSKTHDRFKEVAGIELPFLDKNMQLSRKTAISTMSIGKAVEMRLVDNETLGYFLARVYLFLLKIGADSRKVRFRQHLDNEMAHYACDCWDAKLFTSYGWIECVGCADRSAYDLTVHSRETGIPLTVKEARVTPLKVTEWKATLEKKLVGLGFRSDAKKIGTAIDQLDQDDLGRLATEIAETGAMTISTDELADGATSVELSSELCSIKRVTRLETVREYTPNVIEPSFGIGRILYSILEHVYWSRPQDAAREVLSLPVIVAPTKVLLVPLSNCAGFKPVIKRLAARLRAIGVANTIDSSSVSIGKRYARNDELGTPLAVTVDFDTLKDESITLRERDSTVQVRASEDEIIEAIRNLVSGGETWSQVSERLPETPRQSQDDWQR</sequence>
<dbReference type="Gene3D" id="3.40.50.800">
    <property type="entry name" value="Anticodon-binding domain"/>
    <property type="match status" value="1"/>
</dbReference>
<evidence type="ECO:0000256" key="3">
    <source>
        <dbReference type="ARBA" id="ARBA00012829"/>
    </source>
</evidence>
<feature type="region of interest" description="Disordered" evidence="11">
    <location>
        <begin position="636"/>
        <end position="655"/>
    </location>
</feature>
<keyword evidence="6" id="KW-0547">Nucleotide-binding</keyword>
<reference evidence="14" key="1">
    <citation type="submission" date="2018-12" db="EMBL/GenBank/DDBJ databases">
        <title>The complete genome of Metarhizium rileyi, a key fungal pathogen of Lepidoptera.</title>
        <authorList>
            <person name="Binneck E."/>
            <person name="Lastra C.C.L."/>
            <person name="Sosa-Gomez D.R."/>
        </authorList>
    </citation>
    <scope>NUCLEOTIDE SEQUENCE [LARGE SCALE GENOMIC DNA]</scope>
    <source>
        <strain evidence="14">Cep018-CH2</strain>
    </source>
</reference>
<dbReference type="SUPFAM" id="SSF55681">
    <property type="entry name" value="Class II aaRS and biotin synthetases"/>
    <property type="match status" value="1"/>
</dbReference>
<dbReference type="FunFam" id="3.40.50.800:FF:000004">
    <property type="entry name" value="Glycine--tRNA ligase 2"/>
    <property type="match status" value="1"/>
</dbReference>
<dbReference type="InterPro" id="IPR033731">
    <property type="entry name" value="GlyRS-like_core"/>
</dbReference>
<dbReference type="InterPro" id="IPR045864">
    <property type="entry name" value="aa-tRNA-synth_II/BPL/LPL"/>
</dbReference>
<dbReference type="NCBIfam" id="TIGR00389">
    <property type="entry name" value="glyS_dimeric"/>
    <property type="match status" value="1"/>
</dbReference>
<dbReference type="Gene3D" id="3.30.40.230">
    <property type="match status" value="1"/>
</dbReference>
<feature type="compositionally biased region" description="Basic and acidic residues" evidence="11">
    <location>
        <begin position="641"/>
        <end position="655"/>
    </location>
</feature>
<dbReference type="Gene3D" id="3.30.720.200">
    <property type="match status" value="1"/>
</dbReference>
<dbReference type="SUPFAM" id="SSF52954">
    <property type="entry name" value="Class II aaRS ABD-related"/>
    <property type="match status" value="1"/>
</dbReference>
<keyword evidence="9" id="KW-0030">Aminoacyl-tRNA synthetase</keyword>
<keyword evidence="7" id="KW-0067">ATP-binding</keyword>
<dbReference type="InterPro" id="IPR006195">
    <property type="entry name" value="aa-tRNA-synth_II"/>
</dbReference>
<dbReference type="InterPro" id="IPR002315">
    <property type="entry name" value="tRNA-synt_gly"/>
</dbReference>
<evidence type="ECO:0000256" key="6">
    <source>
        <dbReference type="ARBA" id="ARBA00022741"/>
    </source>
</evidence>
<name>A0A5C6GJW5_METRR</name>
<dbReference type="PRINTS" id="PR01043">
    <property type="entry name" value="TRNASYNTHGLY"/>
</dbReference>
<evidence type="ECO:0000256" key="8">
    <source>
        <dbReference type="ARBA" id="ARBA00022917"/>
    </source>
</evidence>
<evidence type="ECO:0000313" key="13">
    <source>
        <dbReference type="EMBL" id="TWU78245.1"/>
    </source>
</evidence>
<evidence type="ECO:0000256" key="1">
    <source>
        <dbReference type="ARBA" id="ARBA00004496"/>
    </source>
</evidence>
<evidence type="ECO:0000256" key="11">
    <source>
        <dbReference type="SAM" id="MobiDB-lite"/>
    </source>
</evidence>
<keyword evidence="4" id="KW-0963">Cytoplasm</keyword>
<dbReference type="CDD" id="cd00774">
    <property type="entry name" value="GlyRS-like_core"/>
    <property type="match status" value="1"/>
</dbReference>
<dbReference type="GO" id="GO:0005524">
    <property type="term" value="F:ATP binding"/>
    <property type="evidence" value="ECO:0007669"/>
    <property type="project" value="UniProtKB-KW"/>
</dbReference>
<dbReference type="EC" id="6.1.1.14" evidence="3"/>
<evidence type="ECO:0000256" key="5">
    <source>
        <dbReference type="ARBA" id="ARBA00022598"/>
    </source>
</evidence>
<evidence type="ECO:0000256" key="10">
    <source>
        <dbReference type="ARBA" id="ARBA00030057"/>
    </source>
</evidence>
<comment type="similarity">
    <text evidence="2">Belongs to the class-II aminoacyl-tRNA synthetase family.</text>
</comment>
<dbReference type="EMBL" id="SBHS01000002">
    <property type="protein sequence ID" value="TWU78245.1"/>
    <property type="molecule type" value="Genomic_DNA"/>
</dbReference>
<dbReference type="Pfam" id="PF03129">
    <property type="entry name" value="HGTP_anticodon"/>
    <property type="match status" value="1"/>
</dbReference>
<comment type="caution">
    <text evidence="13">The sequence shown here is derived from an EMBL/GenBank/DDBJ whole genome shotgun (WGS) entry which is preliminary data.</text>
</comment>
<comment type="subcellular location">
    <subcellularLocation>
        <location evidence="1">Cytoplasm</location>
    </subcellularLocation>
</comment>
<keyword evidence="8" id="KW-0648">Protein biosynthesis</keyword>
<dbReference type="GO" id="GO:0004820">
    <property type="term" value="F:glycine-tRNA ligase activity"/>
    <property type="evidence" value="ECO:0007669"/>
    <property type="project" value="UniProtKB-EC"/>
</dbReference>
<dbReference type="GO" id="GO:0005739">
    <property type="term" value="C:mitochondrion"/>
    <property type="evidence" value="ECO:0007669"/>
    <property type="project" value="TreeGrafter"/>
</dbReference>
<dbReference type="PANTHER" id="PTHR10745">
    <property type="entry name" value="GLYCYL-TRNA SYNTHETASE/DNA POLYMERASE SUBUNIT GAMMA-2"/>
    <property type="match status" value="1"/>
</dbReference>
<keyword evidence="5" id="KW-0436">Ligase</keyword>
<dbReference type="NCBIfam" id="NF003211">
    <property type="entry name" value="PRK04173.1"/>
    <property type="match status" value="1"/>
</dbReference>
<feature type="domain" description="Aminoacyl-transfer RNA synthetases class-II family profile" evidence="12">
    <location>
        <begin position="167"/>
        <end position="518"/>
    </location>
</feature>
<protein>
    <recommendedName>
        <fullName evidence="3">glycine--tRNA ligase</fullName>
        <ecNumber evidence="3">6.1.1.14</ecNumber>
    </recommendedName>
    <alternativeName>
        <fullName evidence="10">Diadenosine tetraphosphate synthetase</fullName>
    </alternativeName>
</protein>
<accession>A0A5C6GJW5</accession>
<gene>
    <name evidence="13" type="ORF">ED733_008118</name>
</gene>
<dbReference type="PANTHER" id="PTHR10745:SF0">
    <property type="entry name" value="GLYCINE--TRNA LIGASE"/>
    <property type="match status" value="1"/>
</dbReference>
<dbReference type="PROSITE" id="PS50862">
    <property type="entry name" value="AA_TRNA_LIGASE_II"/>
    <property type="match status" value="1"/>
</dbReference>
<dbReference type="AlphaFoldDB" id="A0A5C6GJW5"/>
<dbReference type="InterPro" id="IPR036621">
    <property type="entry name" value="Anticodon-bd_dom_sf"/>
</dbReference>
<evidence type="ECO:0000256" key="7">
    <source>
        <dbReference type="ARBA" id="ARBA00022840"/>
    </source>
</evidence>
<evidence type="ECO:0000256" key="9">
    <source>
        <dbReference type="ARBA" id="ARBA00023146"/>
    </source>
</evidence>
<dbReference type="Gene3D" id="3.30.930.10">
    <property type="entry name" value="Bira Bifunctional Protein, Domain 2"/>
    <property type="match status" value="1"/>
</dbReference>
<dbReference type="InterPro" id="IPR004154">
    <property type="entry name" value="Anticodon-bd"/>
</dbReference>
<organism evidence="13 14">
    <name type="scientific">Metarhizium rileyi (strain RCEF 4871)</name>
    <name type="common">Nomuraea rileyi</name>
    <dbReference type="NCBI Taxonomy" id="1649241"/>
    <lineage>
        <taxon>Eukaryota</taxon>
        <taxon>Fungi</taxon>
        <taxon>Dikarya</taxon>
        <taxon>Ascomycota</taxon>
        <taxon>Pezizomycotina</taxon>
        <taxon>Sordariomycetes</taxon>
        <taxon>Hypocreomycetidae</taxon>
        <taxon>Hypocreales</taxon>
        <taxon>Clavicipitaceae</taxon>
        <taxon>Metarhizium</taxon>
    </lineage>
</organism>